<gene>
    <name evidence="1" type="ORF">B1L04_20820</name>
</gene>
<dbReference type="Proteomes" id="UP000189835">
    <property type="component" value="Unassembled WGS sequence"/>
</dbReference>
<comment type="caution">
    <text evidence="1">The sequence shown here is derived from an EMBL/GenBank/DDBJ whole genome shotgun (WGS) entry which is preliminary data.</text>
</comment>
<sequence>MSVKFLLLTPNLKLIGKNKSKKIVVERLKEDRKKSVTLNPNLVLDNFNMMLSLLPPELDNQVLIYVQIPKVLRIMCDCPTS</sequence>
<accession>A0A1V4BLR5</accession>
<evidence type="ECO:0000313" key="2">
    <source>
        <dbReference type="Proteomes" id="UP000189835"/>
    </source>
</evidence>
<name>A0A1V4BLR5_MICAE</name>
<protein>
    <submittedName>
        <fullName evidence="1">Uncharacterized protein</fullName>
    </submittedName>
</protein>
<reference evidence="1 2" key="1">
    <citation type="submission" date="2017-02" db="EMBL/GenBank/DDBJ databases">
        <title>Genome sequence of Microcystis aeruginosa KW.</title>
        <authorList>
            <person name="Oh H.-M."/>
            <person name="Ahn C.-Y."/>
            <person name="Jeong H."/>
            <person name="Srivastava A."/>
            <person name="Lee H.-G."/>
            <person name="Kang S.-R."/>
        </authorList>
    </citation>
    <scope>NUCLEOTIDE SEQUENCE [LARGE SCALE GENOMIC DNA]</scope>
    <source>
        <strain evidence="1 2">KW</strain>
    </source>
</reference>
<evidence type="ECO:0000313" key="1">
    <source>
        <dbReference type="EMBL" id="OPF15011.1"/>
    </source>
</evidence>
<dbReference type="EMBL" id="MVGR01000005">
    <property type="protein sequence ID" value="OPF15011.1"/>
    <property type="molecule type" value="Genomic_DNA"/>
</dbReference>
<proteinExistence type="predicted"/>
<organism evidence="1 2">
    <name type="scientific">Microcystis aeruginosa KW</name>
    <dbReference type="NCBI Taxonomy" id="1960155"/>
    <lineage>
        <taxon>Bacteria</taxon>
        <taxon>Bacillati</taxon>
        <taxon>Cyanobacteriota</taxon>
        <taxon>Cyanophyceae</taxon>
        <taxon>Oscillatoriophycideae</taxon>
        <taxon>Chroococcales</taxon>
        <taxon>Microcystaceae</taxon>
        <taxon>Microcystis</taxon>
    </lineage>
</organism>
<dbReference type="AlphaFoldDB" id="A0A1V4BLR5"/>